<dbReference type="RefSeq" id="WP_152212956.1">
    <property type="nucleotide sequence ID" value="NZ_WFLN01000006.1"/>
</dbReference>
<keyword evidence="2" id="KW-1185">Reference proteome</keyword>
<evidence type="ECO:0000313" key="2">
    <source>
        <dbReference type="Proteomes" id="UP000442694"/>
    </source>
</evidence>
<proteinExistence type="predicted"/>
<dbReference type="EMBL" id="WFLN01000006">
    <property type="protein sequence ID" value="KAB8031030.1"/>
    <property type="molecule type" value="Genomic_DNA"/>
</dbReference>
<dbReference type="AlphaFoldDB" id="A0A833JFH4"/>
<name>A0A833JFH4_9BACT</name>
<evidence type="ECO:0008006" key="3">
    <source>
        <dbReference type="Google" id="ProtNLM"/>
    </source>
</evidence>
<accession>A0A833JFH4</accession>
<dbReference type="Proteomes" id="UP000442694">
    <property type="component" value="Unassembled WGS sequence"/>
</dbReference>
<sequence length="263" mass="30856">MFKKLLKYSLFQNGYNLTETSKENEIKEFLKELKPYGTEHSLLRLGCPGDGGYLVPNDLEGIEFCFSPGVSTQSSFETDLAKMGIKSYLADYSVEAPSIQSDSFFFEKKFIGAVNNEKFMTLKRWMDKSLQADYSRDLILQMDIESSEYGVLFETSEETLKKFRILVIEFHELNRIFDTFDLSFLKLCFRKILKDFYIIHIHPNNWSRYAKKGDIIIPEVMEFTFLRKDRVQKLEQAQSFPHALDCQNRVDKPDIVLPKCWYN</sequence>
<gene>
    <name evidence="1" type="ORF">GCL57_08665</name>
</gene>
<comment type="caution">
    <text evidence="1">The sequence shown here is derived from an EMBL/GenBank/DDBJ whole genome shotgun (WGS) entry which is preliminary data.</text>
</comment>
<evidence type="ECO:0000313" key="1">
    <source>
        <dbReference type="EMBL" id="KAB8031030.1"/>
    </source>
</evidence>
<protein>
    <recommendedName>
        <fullName evidence="3">Methyltransferase FkbM domain-containing protein</fullName>
    </recommendedName>
</protein>
<reference evidence="1 2" key="1">
    <citation type="submission" date="2019-10" db="EMBL/GenBank/DDBJ databases">
        <title>New genus of Silvanigrellaceae.</title>
        <authorList>
            <person name="Pitt A."/>
            <person name="Hahn M.W."/>
        </authorList>
    </citation>
    <scope>NUCLEOTIDE SEQUENCE [LARGE SCALE GENOMIC DNA]</scope>
    <source>
        <strain evidence="1 2">33A1-SZDP</strain>
    </source>
</reference>
<organism evidence="1 2">
    <name type="scientific">Fluviispira multicolorata</name>
    <dbReference type="NCBI Taxonomy" id="2654512"/>
    <lineage>
        <taxon>Bacteria</taxon>
        <taxon>Pseudomonadati</taxon>
        <taxon>Bdellovibrionota</taxon>
        <taxon>Oligoflexia</taxon>
        <taxon>Silvanigrellales</taxon>
        <taxon>Silvanigrellaceae</taxon>
        <taxon>Fluviispira</taxon>
    </lineage>
</organism>